<comment type="caution">
    <text evidence="1">The sequence shown here is derived from an EMBL/GenBank/DDBJ whole genome shotgun (WGS) entry which is preliminary data.</text>
</comment>
<sequence length="255" mass="30172">MNPLYQRNLIKEELQDVILNFIYNNEKYKELVFTGGTCLRKLYSLPRLSEDLDFDYSGSFDVNVFATEIQGYLVSQKRLFPVEIKIANNRRTVFIKFIQKNKEVIFVRCDFSSNKIKVGEKEVNPYYGEKYNFFIANYNLKTLFTHKIRAFLERVYFKGASQKTSFKGRDLFDIVWFIQFSAKNRFELKPDWGKLESELKKGKVEVIQDIIDKAIVIKKQDVLLDLAPFIEGENELHNFIDTYARVIKAKMRFLL</sequence>
<dbReference type="Proteomes" id="UP000230108">
    <property type="component" value="Unassembled WGS sequence"/>
</dbReference>
<name>A0A2M7QBQ5_9BACT</name>
<dbReference type="Pfam" id="PF08843">
    <property type="entry name" value="AbiEii"/>
    <property type="match status" value="1"/>
</dbReference>
<reference evidence="2" key="1">
    <citation type="submission" date="2017-09" db="EMBL/GenBank/DDBJ databases">
        <title>Depth-based differentiation of microbial function through sediment-hosted aquifers and enrichment of novel symbionts in the deep terrestrial subsurface.</title>
        <authorList>
            <person name="Probst A.J."/>
            <person name="Ladd B."/>
            <person name="Jarett J.K."/>
            <person name="Geller-Mcgrath D.E."/>
            <person name="Sieber C.M.K."/>
            <person name="Emerson J.B."/>
            <person name="Anantharaman K."/>
            <person name="Thomas B.C."/>
            <person name="Malmstrom R."/>
            <person name="Stieglmeier M."/>
            <person name="Klingl A."/>
            <person name="Woyke T."/>
            <person name="Ryan C.M."/>
            <person name="Banfield J.F."/>
        </authorList>
    </citation>
    <scope>NUCLEOTIDE SEQUENCE [LARGE SCALE GENOMIC DNA]</scope>
</reference>
<dbReference type="InterPro" id="IPR014942">
    <property type="entry name" value="AbiEii"/>
</dbReference>
<evidence type="ECO:0000313" key="1">
    <source>
        <dbReference type="EMBL" id="PIY68641.1"/>
    </source>
</evidence>
<dbReference type="Gene3D" id="3.10.450.620">
    <property type="entry name" value="JHP933, nucleotidyltransferase-like core domain"/>
    <property type="match status" value="1"/>
</dbReference>
<dbReference type="EMBL" id="PFLF01000103">
    <property type="protein sequence ID" value="PIY68641.1"/>
    <property type="molecule type" value="Genomic_DNA"/>
</dbReference>
<protein>
    <recommendedName>
        <fullName evidence="3">Nucleotidyl transferase AbiEii/AbiGii toxin family protein</fullName>
    </recommendedName>
</protein>
<accession>A0A2M7QBQ5</accession>
<gene>
    <name evidence="1" type="ORF">COY90_04850</name>
</gene>
<dbReference type="AlphaFoldDB" id="A0A2M7QBQ5"/>
<proteinExistence type="predicted"/>
<organism evidence="1 2">
    <name type="scientific">Candidatus Roizmanbacteria bacterium CG_4_10_14_0_8_um_filter_39_9</name>
    <dbReference type="NCBI Taxonomy" id="1974829"/>
    <lineage>
        <taxon>Bacteria</taxon>
        <taxon>Candidatus Roizmaniibacteriota</taxon>
    </lineage>
</organism>
<evidence type="ECO:0008006" key="3">
    <source>
        <dbReference type="Google" id="ProtNLM"/>
    </source>
</evidence>
<evidence type="ECO:0000313" key="2">
    <source>
        <dbReference type="Proteomes" id="UP000230108"/>
    </source>
</evidence>